<evidence type="ECO:0000313" key="3">
    <source>
        <dbReference type="EMBL" id="AFU58815.1"/>
    </source>
</evidence>
<dbReference type="RefSeq" id="WP_015019352.1">
    <property type="nucleotide sequence ID" value="NC_018719.1"/>
</dbReference>
<dbReference type="AlphaFoldDB" id="K0IG94"/>
<dbReference type="HOGENOM" id="CLU_113181_0_0_2"/>
<evidence type="ECO:0000256" key="1">
    <source>
        <dbReference type="SAM" id="Coils"/>
    </source>
</evidence>
<proteinExistence type="predicted"/>
<feature type="region of interest" description="Disordered" evidence="2">
    <location>
        <begin position="173"/>
        <end position="211"/>
    </location>
</feature>
<dbReference type="STRING" id="1237085.Ngar_c18830"/>
<evidence type="ECO:0000256" key="2">
    <source>
        <dbReference type="SAM" id="MobiDB-lite"/>
    </source>
</evidence>
<keyword evidence="4" id="KW-1185">Reference proteome</keyword>
<accession>K0IG94</accession>
<dbReference type="GeneID" id="13795746"/>
<reference evidence="3 4" key="1">
    <citation type="journal article" date="2012" name="Environ. Microbiol.">
        <title>The genome of the ammonia-oxidizing Candidatus Nitrososphaera gargensis: insights into metabolic versatility and environmental adaptations.</title>
        <authorList>
            <person name="Spang A."/>
            <person name="Poehlein A."/>
            <person name="Offre P."/>
            <person name="Zumbragel S."/>
            <person name="Haider S."/>
            <person name="Rychlik N."/>
            <person name="Nowka B."/>
            <person name="Schmeisser C."/>
            <person name="Lebedeva E.V."/>
            <person name="Rattei T."/>
            <person name="Bohm C."/>
            <person name="Schmid M."/>
            <person name="Galushko A."/>
            <person name="Hatzenpichler R."/>
            <person name="Weinmaier T."/>
            <person name="Daniel R."/>
            <person name="Schleper C."/>
            <person name="Spieck E."/>
            <person name="Streit W."/>
            <person name="Wagner M."/>
        </authorList>
    </citation>
    <scope>NUCLEOTIDE SEQUENCE [LARGE SCALE GENOMIC DNA]</scope>
    <source>
        <strain evidence="4">Ga9.2</strain>
    </source>
</reference>
<dbReference type="EMBL" id="CP002408">
    <property type="protein sequence ID" value="AFU58815.1"/>
    <property type="molecule type" value="Genomic_DNA"/>
</dbReference>
<dbReference type="KEGG" id="nga:Ngar_c18830"/>
<dbReference type="BioCyc" id="CNIT1237085:G1324-1881-MONOMER"/>
<keyword evidence="1" id="KW-0175">Coiled coil</keyword>
<feature type="compositionally biased region" description="Low complexity" evidence="2">
    <location>
        <begin position="182"/>
        <end position="195"/>
    </location>
</feature>
<evidence type="ECO:0000313" key="4">
    <source>
        <dbReference type="Proteomes" id="UP000008037"/>
    </source>
</evidence>
<feature type="coiled-coil region" evidence="1">
    <location>
        <begin position="14"/>
        <end position="48"/>
    </location>
</feature>
<organism evidence="3 4">
    <name type="scientific">Nitrososphaera gargensis (strain Ga9.2)</name>
    <dbReference type="NCBI Taxonomy" id="1237085"/>
    <lineage>
        <taxon>Archaea</taxon>
        <taxon>Nitrososphaerota</taxon>
        <taxon>Nitrososphaeria</taxon>
        <taxon>Nitrososphaerales</taxon>
        <taxon>Nitrososphaeraceae</taxon>
        <taxon>Nitrososphaera</taxon>
    </lineage>
</organism>
<name>K0IG94_NITGG</name>
<feature type="compositionally biased region" description="Low complexity" evidence="2">
    <location>
        <begin position="202"/>
        <end position="211"/>
    </location>
</feature>
<dbReference type="Proteomes" id="UP000008037">
    <property type="component" value="Chromosome"/>
</dbReference>
<gene>
    <name evidence="3" type="ordered locus">Ngar_c18830</name>
</gene>
<sequence>MDERTQREQQEATIRSIDETRDNIRRAIEETRREVPRFSQTITDLQNETADATREIADTFLESQKDVLNSMQSAWRDMADRAGYWMEWMQPWNWWTGGIQPRNMADMYARMVSSTAENFAAGTRMTTNMMFAGAEAARAATRYARENAKEVSKMTSNTARAMGHMTKEAIRVQTEGGGGPTTAGAAGAGAETAAGGEEGPTRGETGSTKRK</sequence>
<dbReference type="OrthoDB" id="11141at2157"/>
<protein>
    <submittedName>
        <fullName evidence="3">Uncharacterized protein</fullName>
    </submittedName>
</protein>
<dbReference type="InParanoid" id="K0IG94"/>